<proteinExistence type="predicted"/>
<keyword evidence="2" id="KW-1185">Reference proteome</keyword>
<evidence type="ECO:0000313" key="1">
    <source>
        <dbReference type="EMBL" id="MFC5768817.1"/>
    </source>
</evidence>
<gene>
    <name evidence="1" type="ORF">ACFPTN_05485</name>
</gene>
<reference evidence="2" key="1">
    <citation type="journal article" date="2019" name="Int. J. Syst. Evol. Microbiol.">
        <title>The Global Catalogue of Microorganisms (GCM) 10K type strain sequencing project: providing services to taxonomists for standard genome sequencing and annotation.</title>
        <authorList>
            <consortium name="The Broad Institute Genomics Platform"/>
            <consortium name="The Broad Institute Genome Sequencing Center for Infectious Disease"/>
            <person name="Wu L."/>
            <person name="Ma J."/>
        </authorList>
    </citation>
    <scope>NUCLEOTIDE SEQUENCE [LARGE SCALE GENOMIC DNA]</scope>
    <source>
        <strain evidence="2">SHR3</strain>
    </source>
</reference>
<protein>
    <submittedName>
        <fullName evidence="1">Uncharacterized protein</fullName>
    </submittedName>
</protein>
<sequence>MMDIAKLLRRIGNGSSPAGIDEDEKSRLRAENARLRAAVEAASEALAAAPLWHIQHRVARNILLDVRDELAEAGDFDEQPVGSSRH</sequence>
<dbReference type="RefSeq" id="WP_096451173.1">
    <property type="nucleotide sequence ID" value="NZ_JBHSOG010000016.1"/>
</dbReference>
<evidence type="ECO:0000313" key="2">
    <source>
        <dbReference type="Proteomes" id="UP001595974"/>
    </source>
</evidence>
<accession>A0ABW1ANJ0</accession>
<dbReference type="Proteomes" id="UP001595974">
    <property type="component" value="Unassembled WGS sequence"/>
</dbReference>
<organism evidence="1 2">
    <name type="scientific">Thauera sinica</name>
    <dbReference type="NCBI Taxonomy" id="2665146"/>
    <lineage>
        <taxon>Bacteria</taxon>
        <taxon>Pseudomonadati</taxon>
        <taxon>Pseudomonadota</taxon>
        <taxon>Betaproteobacteria</taxon>
        <taxon>Rhodocyclales</taxon>
        <taxon>Zoogloeaceae</taxon>
        <taxon>Thauera</taxon>
    </lineage>
</organism>
<dbReference type="EMBL" id="JBHSOG010000016">
    <property type="protein sequence ID" value="MFC5768817.1"/>
    <property type="molecule type" value="Genomic_DNA"/>
</dbReference>
<name>A0ABW1ANJ0_9RHOO</name>
<comment type="caution">
    <text evidence="1">The sequence shown here is derived from an EMBL/GenBank/DDBJ whole genome shotgun (WGS) entry which is preliminary data.</text>
</comment>